<dbReference type="Gene3D" id="1.10.490.10">
    <property type="entry name" value="Globins"/>
    <property type="match status" value="1"/>
</dbReference>
<gene>
    <name evidence="8" type="ordered locus">FsymDg_2335</name>
</gene>
<dbReference type="eggNOG" id="COG2346">
    <property type="taxonomic scope" value="Bacteria"/>
</dbReference>
<reference evidence="8 9" key="1">
    <citation type="submission" date="2011-05" db="EMBL/GenBank/DDBJ databases">
        <title>Complete sequence of chromosome of Frankia symbiont of Datisca glomerata.</title>
        <authorList>
            <consortium name="US DOE Joint Genome Institute"/>
            <person name="Lucas S."/>
            <person name="Han J."/>
            <person name="Lapidus A."/>
            <person name="Cheng J.-F."/>
            <person name="Goodwin L."/>
            <person name="Pitluck S."/>
            <person name="Peters L."/>
            <person name="Mikhailova N."/>
            <person name="Chertkov O."/>
            <person name="Teshima H."/>
            <person name="Han C."/>
            <person name="Tapia R."/>
            <person name="Land M."/>
            <person name="Hauser L."/>
            <person name="Kyrpides N."/>
            <person name="Ivanova N."/>
            <person name="Pagani I."/>
            <person name="Berry A."/>
            <person name="Pawlowski K."/>
            <person name="Persson T."/>
            <person name="Vanden Heuvel B."/>
            <person name="Benson D."/>
            <person name="Woyke T."/>
        </authorList>
    </citation>
    <scope>NUCLEOTIDE SEQUENCE [LARGE SCALE GENOMIC DNA]</scope>
    <source>
        <strain evidence="9">4085684</strain>
    </source>
</reference>
<evidence type="ECO:0000256" key="4">
    <source>
        <dbReference type="ARBA" id="ARBA00023004"/>
    </source>
</evidence>
<dbReference type="GO" id="GO:0019825">
    <property type="term" value="F:oxygen binding"/>
    <property type="evidence" value="ECO:0007669"/>
    <property type="project" value="InterPro"/>
</dbReference>
<dbReference type="STRING" id="656024.FsymDg_2335"/>
<evidence type="ECO:0000256" key="5">
    <source>
        <dbReference type="ARBA" id="ARBA00034496"/>
    </source>
</evidence>
<evidence type="ECO:0000256" key="3">
    <source>
        <dbReference type="ARBA" id="ARBA00022723"/>
    </source>
</evidence>
<comment type="similarity">
    <text evidence="5">Belongs to the truncated hemoglobin family. Group II subfamily.</text>
</comment>
<evidence type="ECO:0000256" key="2">
    <source>
        <dbReference type="ARBA" id="ARBA00022617"/>
    </source>
</evidence>
<protein>
    <submittedName>
        <fullName evidence="8">Globin</fullName>
    </submittedName>
</protein>
<organism evidence="8 9">
    <name type="scientific">Candidatus Protofrankia datiscae</name>
    <dbReference type="NCBI Taxonomy" id="2716812"/>
    <lineage>
        <taxon>Bacteria</taxon>
        <taxon>Bacillati</taxon>
        <taxon>Actinomycetota</taxon>
        <taxon>Actinomycetes</taxon>
        <taxon>Frankiales</taxon>
        <taxon>Frankiaceae</taxon>
        <taxon>Protofrankia</taxon>
    </lineage>
</organism>
<evidence type="ECO:0000256" key="6">
    <source>
        <dbReference type="PIRSR" id="PIRSR601486-1"/>
    </source>
</evidence>
<dbReference type="GO" id="GO:0046872">
    <property type="term" value="F:metal ion binding"/>
    <property type="evidence" value="ECO:0007669"/>
    <property type="project" value="UniProtKB-KW"/>
</dbReference>
<dbReference type="Pfam" id="PF01152">
    <property type="entry name" value="Bac_globin"/>
    <property type="match status" value="1"/>
</dbReference>
<dbReference type="RefSeq" id="WP_013873653.1">
    <property type="nucleotide sequence ID" value="NC_015656.1"/>
</dbReference>
<dbReference type="GO" id="GO:0020037">
    <property type="term" value="F:heme binding"/>
    <property type="evidence" value="ECO:0007669"/>
    <property type="project" value="InterPro"/>
</dbReference>
<dbReference type="SUPFAM" id="SSF46458">
    <property type="entry name" value="Globin-like"/>
    <property type="match status" value="1"/>
</dbReference>
<keyword evidence="4" id="KW-0408">Iron</keyword>
<dbReference type="PANTHER" id="PTHR47366:SF1">
    <property type="entry name" value="TWO-ON-TWO HEMOGLOBIN-3"/>
    <property type="match status" value="1"/>
</dbReference>
<evidence type="ECO:0000256" key="1">
    <source>
        <dbReference type="ARBA" id="ARBA00022448"/>
    </source>
</evidence>
<sequence>MTYRGGTGTSEQDSAVRAAQLDDQSQEFRRAHFLRESTRSLSSAAAHLAGGEAVEALYQARQARFFVEAMLAQAVAEARAAGHSWDHLGEVLGLSGTAVRDAYAGGAARGFVAEAGGVEVLTRIVDRFYGKVAADDVLGPMYGEDIAGAAERLRAFLIQYWGGQRSYSPLRGHPRLQMRHAPFPINARAREVWLRLMAEALTEEGLPAPLERMLWEYLVDGAHALTNTG</sequence>
<dbReference type="PANTHER" id="PTHR47366">
    <property type="entry name" value="TWO-ON-TWO HEMOGLOBIN-3"/>
    <property type="match status" value="1"/>
</dbReference>
<evidence type="ECO:0000256" key="7">
    <source>
        <dbReference type="SAM" id="MobiDB-lite"/>
    </source>
</evidence>
<dbReference type="InterPro" id="IPR001486">
    <property type="entry name" value="Hemoglobin_trunc"/>
</dbReference>
<dbReference type="HOGENOM" id="CLU_1208326_0_0_11"/>
<dbReference type="GO" id="GO:0005344">
    <property type="term" value="F:oxygen carrier activity"/>
    <property type="evidence" value="ECO:0007669"/>
    <property type="project" value="InterPro"/>
</dbReference>
<dbReference type="InterPro" id="IPR012292">
    <property type="entry name" value="Globin/Proto"/>
</dbReference>
<dbReference type="InterPro" id="IPR044203">
    <property type="entry name" value="GlbO/GLB3-like"/>
</dbReference>
<dbReference type="CDD" id="cd14771">
    <property type="entry name" value="TrHb2_Mt-trHbO-like_O"/>
    <property type="match status" value="1"/>
</dbReference>
<evidence type="ECO:0000313" key="8">
    <source>
        <dbReference type="EMBL" id="AEH09723.1"/>
    </source>
</evidence>
<keyword evidence="1" id="KW-0813">Transport</keyword>
<accession>F8B0H4</accession>
<dbReference type="EMBL" id="CP002801">
    <property type="protein sequence ID" value="AEH09723.1"/>
    <property type="molecule type" value="Genomic_DNA"/>
</dbReference>
<evidence type="ECO:0000313" key="9">
    <source>
        <dbReference type="Proteomes" id="UP000001549"/>
    </source>
</evidence>
<feature type="binding site" description="distal binding residue" evidence="6">
    <location>
        <position position="223"/>
    </location>
    <ligand>
        <name>heme</name>
        <dbReference type="ChEBI" id="CHEBI:30413"/>
    </ligand>
    <ligandPart>
        <name>Fe</name>
        <dbReference type="ChEBI" id="CHEBI:18248"/>
    </ligandPart>
</feature>
<keyword evidence="9" id="KW-1185">Reference proteome</keyword>
<dbReference type="AlphaFoldDB" id="F8B0H4"/>
<keyword evidence="2 6" id="KW-0349">Heme</keyword>
<feature type="region of interest" description="Disordered" evidence="7">
    <location>
        <begin position="1"/>
        <end position="22"/>
    </location>
</feature>
<keyword evidence="3" id="KW-0479">Metal-binding</keyword>
<name>F8B0H4_9ACTN</name>
<proteinExistence type="inferred from homology"/>
<dbReference type="Proteomes" id="UP000001549">
    <property type="component" value="Chromosome"/>
</dbReference>
<dbReference type="KEGG" id="fsy:FsymDg_2335"/>
<dbReference type="InterPro" id="IPR009050">
    <property type="entry name" value="Globin-like_sf"/>
</dbReference>